<dbReference type="PANTHER" id="PTHR43464:SF19">
    <property type="entry name" value="UBIQUINONE BIOSYNTHESIS O-METHYLTRANSFERASE, MITOCHONDRIAL"/>
    <property type="match status" value="1"/>
</dbReference>
<dbReference type="InterPro" id="IPR029063">
    <property type="entry name" value="SAM-dependent_MTases_sf"/>
</dbReference>
<dbReference type="InterPro" id="IPR041698">
    <property type="entry name" value="Methyltransf_25"/>
</dbReference>
<dbReference type="Proteomes" id="UP001056649">
    <property type="component" value="Chromosome"/>
</dbReference>
<dbReference type="KEGG" id="eps:L0Y14_10165"/>
<proteinExistence type="predicted"/>
<keyword evidence="2" id="KW-0808">Transferase</keyword>
<dbReference type="Pfam" id="PF13649">
    <property type="entry name" value="Methyltransf_25"/>
    <property type="match status" value="1"/>
</dbReference>
<dbReference type="Gene3D" id="3.40.50.150">
    <property type="entry name" value="Vaccinia Virus protein VP39"/>
    <property type="match status" value="1"/>
</dbReference>
<evidence type="ECO:0000259" key="4">
    <source>
        <dbReference type="Pfam" id="PF13649"/>
    </source>
</evidence>
<dbReference type="SUPFAM" id="SSF53335">
    <property type="entry name" value="S-adenosyl-L-methionine-dependent methyltransferases"/>
    <property type="match status" value="1"/>
</dbReference>
<feature type="domain" description="Methyltransferase" evidence="4">
    <location>
        <begin position="43"/>
        <end position="129"/>
    </location>
</feature>
<organism evidence="5 6">
    <name type="scientific">Candidatus Endoriftia persephonae</name>
    <dbReference type="NCBI Taxonomy" id="393765"/>
    <lineage>
        <taxon>Bacteria</taxon>
        <taxon>Pseudomonadati</taxon>
        <taxon>Pseudomonadota</taxon>
        <taxon>Gammaproteobacteria</taxon>
        <taxon>Chromatiales</taxon>
        <taxon>Sedimenticolaceae</taxon>
        <taxon>Candidatus Endoriftia</taxon>
    </lineage>
</organism>
<gene>
    <name evidence="5" type="ORF">L0Y14_10165</name>
</gene>
<dbReference type="GO" id="GO:0008168">
    <property type="term" value="F:methyltransferase activity"/>
    <property type="evidence" value="ECO:0007669"/>
    <property type="project" value="UniProtKB-KW"/>
</dbReference>
<dbReference type="EMBL" id="CP090569">
    <property type="protein sequence ID" value="USF86504.1"/>
    <property type="molecule type" value="Genomic_DNA"/>
</dbReference>
<protein>
    <submittedName>
        <fullName evidence="5">Class I SAM-dependent methyltransferase</fullName>
    </submittedName>
</protein>
<keyword evidence="3" id="KW-0949">S-adenosyl-L-methionine</keyword>
<evidence type="ECO:0000313" key="5">
    <source>
        <dbReference type="EMBL" id="USF86504.1"/>
    </source>
</evidence>
<evidence type="ECO:0000256" key="2">
    <source>
        <dbReference type="ARBA" id="ARBA00022679"/>
    </source>
</evidence>
<dbReference type="CDD" id="cd02440">
    <property type="entry name" value="AdoMet_MTases"/>
    <property type="match status" value="1"/>
</dbReference>
<evidence type="ECO:0000256" key="3">
    <source>
        <dbReference type="ARBA" id="ARBA00022691"/>
    </source>
</evidence>
<dbReference type="AlphaFoldDB" id="A0A9J6ZUZ4"/>
<dbReference type="PANTHER" id="PTHR43464">
    <property type="entry name" value="METHYLTRANSFERASE"/>
    <property type="match status" value="1"/>
</dbReference>
<evidence type="ECO:0000313" key="6">
    <source>
        <dbReference type="Proteomes" id="UP001056649"/>
    </source>
</evidence>
<name>A0A9J6ZUZ4_9GAMM</name>
<evidence type="ECO:0000256" key="1">
    <source>
        <dbReference type="ARBA" id="ARBA00022603"/>
    </source>
</evidence>
<keyword evidence="1 5" id="KW-0489">Methyltransferase</keyword>
<sequence>MEERLEKLRAKWDERHAAPEKPVHVAEVLSKNLHLLPATGDALELACGLGGNALALARAGLRVTAWDLSPVAIKQLNTAAGAEGLSLSAQVRDIESEAPAPASYDVIVASYFLDRSLIPGWIEALRPGGLIFFQTFSQTRLTSRGPNDPAFRLADNELLSLFSSLRLRFYREEGELGDVTKGSRDLAMLVGQKP</sequence>
<reference evidence="5" key="1">
    <citation type="journal article" date="2022" name="Mol. Ecol. Resour.">
        <title>The complete and closed genome of the facultative generalist Candidatus Endoriftia persephone from deep-sea hydrothermal vents.</title>
        <authorList>
            <person name="de Oliveira A.L."/>
            <person name="Srivastava A."/>
            <person name="Espada-Hinojosa S."/>
            <person name="Bright M."/>
        </authorList>
    </citation>
    <scope>NUCLEOTIDE SEQUENCE</scope>
    <source>
        <strain evidence="5">Tica-EPR-9o50.N</strain>
    </source>
</reference>
<dbReference type="RefSeq" id="WP_005961369.1">
    <property type="nucleotide sequence ID" value="NZ_CP090569.1"/>
</dbReference>
<keyword evidence="6" id="KW-1185">Reference proteome</keyword>
<dbReference type="GO" id="GO:0032259">
    <property type="term" value="P:methylation"/>
    <property type="evidence" value="ECO:0007669"/>
    <property type="project" value="UniProtKB-KW"/>
</dbReference>
<accession>A0A9J6ZUZ4</accession>